<gene>
    <name evidence="2" type="ORF">FBT96_13700</name>
</gene>
<dbReference type="Proteomes" id="UP000310597">
    <property type="component" value="Unassembled WGS sequence"/>
</dbReference>
<evidence type="ECO:0000313" key="2">
    <source>
        <dbReference type="EMBL" id="TKD17586.1"/>
    </source>
</evidence>
<evidence type="ECO:0000313" key="3">
    <source>
        <dbReference type="Proteomes" id="UP000310597"/>
    </source>
</evidence>
<organism evidence="2 3">
    <name type="scientific">Rhodobacter capsulatus</name>
    <name type="common">Rhodopseudomonas capsulata</name>
    <dbReference type="NCBI Taxonomy" id="1061"/>
    <lineage>
        <taxon>Bacteria</taxon>
        <taxon>Pseudomonadati</taxon>
        <taxon>Pseudomonadota</taxon>
        <taxon>Alphaproteobacteria</taxon>
        <taxon>Rhodobacterales</taxon>
        <taxon>Rhodobacter group</taxon>
        <taxon>Rhodobacter</taxon>
    </lineage>
</organism>
<accession>A0A4U1JR09</accession>
<protein>
    <recommendedName>
        <fullName evidence="1">Transcriptional regulator TetR C-terminal Proteobacteria type domain-containing protein</fullName>
    </recommendedName>
</protein>
<comment type="caution">
    <text evidence="2">The sequence shown here is derived from an EMBL/GenBank/DDBJ whole genome shotgun (WGS) entry which is preliminary data.</text>
</comment>
<dbReference type="AlphaFoldDB" id="A0A4U1JR09"/>
<dbReference type="EMBL" id="SWJZ01000059">
    <property type="protein sequence ID" value="TKD17586.1"/>
    <property type="molecule type" value="Genomic_DNA"/>
</dbReference>
<name>A0A4U1JR09_RHOCA</name>
<dbReference type="Pfam" id="PF14246">
    <property type="entry name" value="TetR_C_7"/>
    <property type="match status" value="1"/>
</dbReference>
<sequence length="166" mass="17971">MTIPHRKTFGVETPPLDVARTFEDWWSDDDNGEVRAVLVDLGSRLLRAITSPLVVSIYRAASDPAASPGFARQFYESGPRSVVAGLAEILGEAAARGEIDVEDCEVASVQFIGMVRGNLQLEVMLGLRPAPPPAEIDNIVRIAVDAFLRSVKSSGPRTITVPQHHI</sequence>
<dbReference type="InterPro" id="IPR036271">
    <property type="entry name" value="Tet_transcr_reg_TetR-rel_C_sf"/>
</dbReference>
<feature type="domain" description="Transcriptional regulator TetR C-terminal Proteobacteria type" evidence="1">
    <location>
        <begin position="37"/>
        <end position="149"/>
    </location>
</feature>
<dbReference type="Gene3D" id="1.10.357.10">
    <property type="entry name" value="Tetracycline Repressor, domain 2"/>
    <property type="match status" value="1"/>
</dbReference>
<evidence type="ECO:0000259" key="1">
    <source>
        <dbReference type="Pfam" id="PF14246"/>
    </source>
</evidence>
<dbReference type="OrthoDB" id="9816431at2"/>
<reference evidence="2 3" key="1">
    <citation type="submission" date="2019-04" db="EMBL/GenBank/DDBJ databases">
        <title>Draft Whole-Genome sequence of the purple photosynthetic bacterium Rhodobacter capsulatus SP108 with an indigenous class A beta-lactamase.</title>
        <authorList>
            <person name="Robertson S."/>
            <person name="Meyer T.E."/>
            <person name="Kyndt J.A."/>
        </authorList>
    </citation>
    <scope>NUCLEOTIDE SEQUENCE [LARGE SCALE GENOMIC DNA]</scope>
    <source>
        <strain evidence="2 3">SP108</strain>
    </source>
</reference>
<dbReference type="SUPFAM" id="SSF48498">
    <property type="entry name" value="Tetracyclin repressor-like, C-terminal domain"/>
    <property type="match status" value="1"/>
</dbReference>
<dbReference type="InterPro" id="IPR039536">
    <property type="entry name" value="TetR_C_Proteobacteria"/>
</dbReference>
<dbReference type="RefSeq" id="WP_136907581.1">
    <property type="nucleotide sequence ID" value="NZ_SWJZ01000059.1"/>
</dbReference>
<proteinExistence type="predicted"/>